<reference evidence="1 2" key="1">
    <citation type="journal article" date="2015" name="Nature">
        <title>rRNA introns, odd ribosomes, and small enigmatic genomes across a large radiation of phyla.</title>
        <authorList>
            <person name="Brown C.T."/>
            <person name="Hug L.A."/>
            <person name="Thomas B.C."/>
            <person name="Sharon I."/>
            <person name="Castelle C.J."/>
            <person name="Singh A."/>
            <person name="Wilkins M.J."/>
            <person name="Williams K.H."/>
            <person name="Banfield J.F."/>
        </authorList>
    </citation>
    <scope>NUCLEOTIDE SEQUENCE [LARGE SCALE GENOMIC DNA]</scope>
</reference>
<evidence type="ECO:0008006" key="3">
    <source>
        <dbReference type="Google" id="ProtNLM"/>
    </source>
</evidence>
<name>A0A0G1W380_9BACT</name>
<comment type="caution">
    <text evidence="1">The sequence shown here is derived from an EMBL/GenBank/DDBJ whole genome shotgun (WGS) entry which is preliminary data.</text>
</comment>
<dbReference type="SUPFAM" id="SSF103642">
    <property type="entry name" value="Sec-C motif"/>
    <property type="match status" value="1"/>
</dbReference>
<evidence type="ECO:0000313" key="2">
    <source>
        <dbReference type="Proteomes" id="UP000034588"/>
    </source>
</evidence>
<organism evidence="1 2">
    <name type="scientific">Candidatus Gottesmanbacteria bacterium GW2011_GWB1_49_7</name>
    <dbReference type="NCBI Taxonomy" id="1618448"/>
    <lineage>
        <taxon>Bacteria</taxon>
        <taxon>Candidatus Gottesmaniibacteriota</taxon>
    </lineage>
</organism>
<evidence type="ECO:0000313" key="1">
    <source>
        <dbReference type="EMBL" id="KKW13143.1"/>
    </source>
</evidence>
<accession>A0A0G1W380</accession>
<dbReference type="EMBL" id="LCQD01000004">
    <property type="protein sequence ID" value="KKW13143.1"/>
    <property type="molecule type" value="Genomic_DNA"/>
</dbReference>
<protein>
    <recommendedName>
        <fullName evidence="3">SEC-C motif domain protein</fullName>
    </recommendedName>
</protein>
<sequence>MNPDIDLSRVPPEAMDALTKSLQQQRSPWLINIDKGKAYLVHKENKDAPRILLSRNRPCPLCESGKKFKDCCVSRLGLPSRKS</sequence>
<gene>
    <name evidence="1" type="ORF">UY48_C0004G0018</name>
</gene>
<dbReference type="AlphaFoldDB" id="A0A0G1W380"/>
<dbReference type="Gene3D" id="3.10.450.50">
    <property type="match status" value="1"/>
</dbReference>
<proteinExistence type="predicted"/>
<dbReference type="Proteomes" id="UP000034588">
    <property type="component" value="Unassembled WGS sequence"/>
</dbReference>